<dbReference type="PANTHER" id="PTHR33146:SF26">
    <property type="entry name" value="ENDONUCLEASE 4"/>
    <property type="match status" value="1"/>
</dbReference>
<dbReference type="AlphaFoldDB" id="A0A9N9FUM0"/>
<keyword evidence="4" id="KW-0255">Endonuclease</keyword>
<reference evidence="8" key="1">
    <citation type="submission" date="2021-06" db="EMBL/GenBank/DDBJ databases">
        <authorList>
            <person name="Kallberg Y."/>
            <person name="Tangrot J."/>
            <person name="Rosling A."/>
        </authorList>
    </citation>
    <scope>NUCLEOTIDE SEQUENCE</scope>
    <source>
        <strain evidence="8">CL551</strain>
    </source>
</reference>
<gene>
    <name evidence="8" type="ORF">AMORRO_LOCUS6031</name>
</gene>
<evidence type="ECO:0000256" key="5">
    <source>
        <dbReference type="ARBA" id="ARBA00022801"/>
    </source>
</evidence>
<name>A0A9N9FUM0_9GLOM</name>
<evidence type="ECO:0000256" key="4">
    <source>
        <dbReference type="ARBA" id="ARBA00022759"/>
    </source>
</evidence>
<dbReference type="Gene3D" id="1.10.575.10">
    <property type="entry name" value="P1 Nuclease"/>
    <property type="match status" value="1"/>
</dbReference>
<dbReference type="Proteomes" id="UP000789342">
    <property type="component" value="Unassembled WGS sequence"/>
</dbReference>
<keyword evidence="5" id="KW-0378">Hydrolase</keyword>
<evidence type="ECO:0000256" key="3">
    <source>
        <dbReference type="ARBA" id="ARBA00022723"/>
    </source>
</evidence>
<keyword evidence="6" id="KW-1015">Disulfide bond</keyword>
<evidence type="ECO:0000256" key="7">
    <source>
        <dbReference type="ARBA" id="ARBA00023180"/>
    </source>
</evidence>
<dbReference type="GO" id="GO:0006308">
    <property type="term" value="P:DNA catabolic process"/>
    <property type="evidence" value="ECO:0007669"/>
    <property type="project" value="InterPro"/>
</dbReference>
<dbReference type="EMBL" id="CAJVPV010003858">
    <property type="protein sequence ID" value="CAG8561292.1"/>
    <property type="molecule type" value="Genomic_DNA"/>
</dbReference>
<evidence type="ECO:0000256" key="2">
    <source>
        <dbReference type="ARBA" id="ARBA00022722"/>
    </source>
</evidence>
<evidence type="ECO:0000256" key="6">
    <source>
        <dbReference type="ARBA" id="ARBA00023157"/>
    </source>
</evidence>
<sequence>MLIYFIFMPVMNFSDKNSLSRILFVVIVNLILFLSQANAWGDDGHKIVGQIAQSLLIPSAAKQVSELLKDPSFGGKLINASVWADEVKSNASSGFAYWSSPLHFINTHDDPGRSCFVDEALDCLDGMCIVTAIANYTEQLDCENNYDPATRDIALRFLAHFFGDITQPLHVCARQLGGNQLNVTFDGKAYNLHLLWDTVMVKKRLLDFSNNDTKYSNYLITQISNGTYTQQLSDWVACDNVPDSTLFGQKIKRSLATTECPFLWAKESNSINCPLVWEIPDSNPHEDLGGLYYNQSIPIIDKQLAIGGYRLANFLNKLLSKCC</sequence>
<keyword evidence="9" id="KW-1185">Reference proteome</keyword>
<keyword evidence="7" id="KW-0325">Glycoprotein</keyword>
<dbReference type="GO" id="GO:0003676">
    <property type="term" value="F:nucleic acid binding"/>
    <property type="evidence" value="ECO:0007669"/>
    <property type="project" value="InterPro"/>
</dbReference>
<evidence type="ECO:0000313" key="8">
    <source>
        <dbReference type="EMBL" id="CAG8561292.1"/>
    </source>
</evidence>
<protein>
    <submittedName>
        <fullName evidence="8">9711_t:CDS:1</fullName>
    </submittedName>
</protein>
<organism evidence="8 9">
    <name type="scientific">Acaulospora morrowiae</name>
    <dbReference type="NCBI Taxonomy" id="94023"/>
    <lineage>
        <taxon>Eukaryota</taxon>
        <taxon>Fungi</taxon>
        <taxon>Fungi incertae sedis</taxon>
        <taxon>Mucoromycota</taxon>
        <taxon>Glomeromycotina</taxon>
        <taxon>Glomeromycetes</taxon>
        <taxon>Diversisporales</taxon>
        <taxon>Acaulosporaceae</taxon>
        <taxon>Acaulospora</taxon>
    </lineage>
</organism>
<dbReference type="GO" id="GO:0004519">
    <property type="term" value="F:endonuclease activity"/>
    <property type="evidence" value="ECO:0007669"/>
    <property type="project" value="UniProtKB-KW"/>
</dbReference>
<proteinExistence type="inferred from homology"/>
<evidence type="ECO:0000313" key="9">
    <source>
        <dbReference type="Proteomes" id="UP000789342"/>
    </source>
</evidence>
<dbReference type="InterPro" id="IPR008947">
    <property type="entry name" value="PLipase_C/P1_nuclease_dom_sf"/>
</dbReference>
<comment type="similarity">
    <text evidence="1">Belongs to the nuclease type I family.</text>
</comment>
<keyword evidence="2" id="KW-0540">Nuclease</keyword>
<comment type="caution">
    <text evidence="8">The sequence shown here is derived from an EMBL/GenBank/DDBJ whole genome shotgun (WGS) entry which is preliminary data.</text>
</comment>
<dbReference type="OrthoDB" id="441446at2759"/>
<accession>A0A9N9FUM0</accession>
<dbReference type="GO" id="GO:0046872">
    <property type="term" value="F:metal ion binding"/>
    <property type="evidence" value="ECO:0007669"/>
    <property type="project" value="UniProtKB-KW"/>
</dbReference>
<keyword evidence="3" id="KW-0479">Metal-binding</keyword>
<evidence type="ECO:0000256" key="1">
    <source>
        <dbReference type="ARBA" id="ARBA00009547"/>
    </source>
</evidence>
<dbReference type="InterPro" id="IPR003154">
    <property type="entry name" value="S1/P1nuclease"/>
</dbReference>
<dbReference type="PANTHER" id="PTHR33146">
    <property type="entry name" value="ENDONUCLEASE 4"/>
    <property type="match status" value="1"/>
</dbReference>
<dbReference type="GO" id="GO:0016788">
    <property type="term" value="F:hydrolase activity, acting on ester bonds"/>
    <property type="evidence" value="ECO:0007669"/>
    <property type="project" value="InterPro"/>
</dbReference>
<dbReference type="SUPFAM" id="SSF48537">
    <property type="entry name" value="Phospholipase C/P1 nuclease"/>
    <property type="match status" value="1"/>
</dbReference>
<dbReference type="CDD" id="cd11010">
    <property type="entry name" value="S1-P1_nuclease"/>
    <property type="match status" value="1"/>
</dbReference>
<dbReference type="Pfam" id="PF02265">
    <property type="entry name" value="S1-P1_nuclease"/>
    <property type="match status" value="1"/>
</dbReference>